<evidence type="ECO:0000313" key="6">
    <source>
        <dbReference type="Proteomes" id="UP000799092"/>
    </source>
</evidence>
<dbReference type="HAMAP" id="MF_00108">
    <property type="entry name" value="IspD"/>
    <property type="match status" value="1"/>
</dbReference>
<dbReference type="InterPro" id="IPR029044">
    <property type="entry name" value="Nucleotide-diphossugar_trans"/>
</dbReference>
<protein>
    <recommendedName>
        <fullName evidence="4">2-C-methyl-D-erythritol 4-phosphate cytidylyltransferase</fullName>
        <ecNumber evidence="4">2.7.7.60</ecNumber>
    </recommendedName>
    <alternativeName>
        <fullName evidence="4">4-diphosphocytidyl-2C-methyl-D-erythritol synthase</fullName>
    </alternativeName>
    <alternativeName>
        <fullName evidence="4">MEP cytidylyltransferase</fullName>
        <shortName evidence="4">MCT</shortName>
    </alternativeName>
</protein>
<dbReference type="PANTHER" id="PTHR32125:SF4">
    <property type="entry name" value="2-C-METHYL-D-ERYTHRITOL 4-PHOSPHATE CYTIDYLYLTRANSFERASE, CHLOROPLASTIC"/>
    <property type="match status" value="1"/>
</dbReference>
<dbReference type="InterPro" id="IPR001228">
    <property type="entry name" value="IspD"/>
</dbReference>
<dbReference type="GO" id="GO:0019288">
    <property type="term" value="P:isopentenyl diphosphate biosynthetic process, methylerythritol 4-phosphate pathway"/>
    <property type="evidence" value="ECO:0007669"/>
    <property type="project" value="UniProtKB-UniRule"/>
</dbReference>
<comment type="catalytic activity">
    <reaction evidence="4">
        <text>2-C-methyl-D-erythritol 4-phosphate + CTP + H(+) = 4-CDP-2-C-methyl-D-erythritol + diphosphate</text>
        <dbReference type="Rhea" id="RHEA:13429"/>
        <dbReference type="ChEBI" id="CHEBI:15378"/>
        <dbReference type="ChEBI" id="CHEBI:33019"/>
        <dbReference type="ChEBI" id="CHEBI:37563"/>
        <dbReference type="ChEBI" id="CHEBI:57823"/>
        <dbReference type="ChEBI" id="CHEBI:58262"/>
        <dbReference type="EC" id="2.7.7.60"/>
    </reaction>
</comment>
<comment type="pathway">
    <text evidence="4">Isoprenoid biosynthesis; isopentenyl diphosphate biosynthesis via DXP pathway; isopentenyl diphosphate from 1-deoxy-D-xylulose 5-phosphate: step 2/6.</text>
</comment>
<dbReference type="Proteomes" id="UP000799092">
    <property type="component" value="Unassembled WGS sequence"/>
</dbReference>
<dbReference type="Pfam" id="PF01128">
    <property type="entry name" value="IspD"/>
    <property type="match status" value="1"/>
</dbReference>
<name>A0A6A8DM14_9BACI</name>
<dbReference type="FunFam" id="3.90.550.10:FF:000003">
    <property type="entry name" value="2-C-methyl-D-erythritol 4-phosphate cytidylyltransferase"/>
    <property type="match status" value="1"/>
</dbReference>
<dbReference type="RefSeq" id="WP_420809418.1">
    <property type="nucleotide sequence ID" value="NZ_WJNG01000019.1"/>
</dbReference>
<keyword evidence="6" id="KW-1185">Reference proteome</keyword>
<keyword evidence="2 4" id="KW-0548">Nucleotidyltransferase</keyword>
<dbReference type="GO" id="GO:0050518">
    <property type="term" value="F:2-C-methyl-D-erythritol 4-phosphate cytidylyltransferase activity"/>
    <property type="evidence" value="ECO:0007669"/>
    <property type="project" value="UniProtKB-UniRule"/>
</dbReference>
<keyword evidence="1 4" id="KW-0808">Transferase</keyword>
<comment type="similarity">
    <text evidence="4">Belongs to the IspD/TarI cytidylyltransferase family. IspD subfamily.</text>
</comment>
<reference evidence="5" key="1">
    <citation type="submission" date="2019-11" db="EMBL/GenBank/DDBJ databases">
        <authorList>
            <person name="Li J."/>
        </authorList>
    </citation>
    <scope>NUCLEOTIDE SEQUENCE</scope>
    <source>
        <strain evidence="5">B6B</strain>
    </source>
</reference>
<dbReference type="UniPathway" id="UPA00056">
    <property type="reaction ID" value="UER00093"/>
</dbReference>
<evidence type="ECO:0000256" key="4">
    <source>
        <dbReference type="HAMAP-Rule" id="MF_00108"/>
    </source>
</evidence>
<dbReference type="PANTHER" id="PTHR32125">
    <property type="entry name" value="2-C-METHYL-D-ERYTHRITOL 4-PHOSPHATE CYTIDYLYLTRANSFERASE, CHLOROPLASTIC"/>
    <property type="match status" value="1"/>
</dbReference>
<dbReference type="Gene3D" id="3.90.550.10">
    <property type="entry name" value="Spore Coat Polysaccharide Biosynthesis Protein SpsA, Chain A"/>
    <property type="match status" value="1"/>
</dbReference>
<feature type="site" description="Positions MEP for the nucleophilic attack" evidence="4">
    <location>
        <position position="152"/>
    </location>
</feature>
<sequence>MEYYAIVLAAGEGKRMNAGKNKQFIQVGKKPLVIHTLNVFAQDDWCKSIILVINSNEKKRMKELIDNHPVGKSVILVEGGKERQDSVFHGLNCIDDPEGIVFIHDGARPFVSRENLHQLATITKEKKAAILAVPVTDTIKQLKGENLTTLKRETLWAAQTPQAFRVDAIRAAHEKAAIENYLGTDDSSLVERLGYPVEIVKGSYDNIKLTTPEDLQRAQAFLKEKSDEREKA</sequence>
<evidence type="ECO:0000313" key="5">
    <source>
        <dbReference type="EMBL" id="MRH44809.1"/>
    </source>
</evidence>
<evidence type="ECO:0000256" key="3">
    <source>
        <dbReference type="ARBA" id="ARBA00023229"/>
    </source>
</evidence>
<feature type="site" description="Transition state stabilizer" evidence="4">
    <location>
        <position position="15"/>
    </location>
</feature>
<organism evidence="5 6">
    <name type="scientific">Aquibacillus halophilus</name>
    <dbReference type="NCBI Taxonomy" id="930132"/>
    <lineage>
        <taxon>Bacteria</taxon>
        <taxon>Bacillati</taxon>
        <taxon>Bacillota</taxon>
        <taxon>Bacilli</taxon>
        <taxon>Bacillales</taxon>
        <taxon>Bacillaceae</taxon>
        <taxon>Aquibacillus</taxon>
    </lineage>
</organism>
<dbReference type="InterPro" id="IPR034683">
    <property type="entry name" value="IspD/TarI"/>
</dbReference>
<dbReference type="SUPFAM" id="SSF53448">
    <property type="entry name" value="Nucleotide-diphospho-sugar transferases"/>
    <property type="match status" value="1"/>
</dbReference>
<dbReference type="NCBIfam" id="TIGR00453">
    <property type="entry name" value="ispD"/>
    <property type="match status" value="1"/>
</dbReference>
<evidence type="ECO:0000256" key="2">
    <source>
        <dbReference type="ARBA" id="ARBA00022695"/>
    </source>
</evidence>
<comment type="caution">
    <text evidence="5">The sequence shown here is derived from an EMBL/GenBank/DDBJ whole genome shotgun (WGS) entry which is preliminary data.</text>
</comment>
<accession>A0A6A8DM14</accession>
<keyword evidence="3 4" id="KW-0414">Isoprene biosynthesis</keyword>
<dbReference type="CDD" id="cd02516">
    <property type="entry name" value="CDP-ME_synthetase"/>
    <property type="match status" value="1"/>
</dbReference>
<dbReference type="InterPro" id="IPR050088">
    <property type="entry name" value="IspD/TarI_cytidylyltransf_bact"/>
</dbReference>
<comment type="function">
    <text evidence="4">Catalyzes the formation of 4-diphosphocytidyl-2-C-methyl-D-erythritol from CTP and 2-C-methyl-D-erythritol 4-phosphate (MEP).</text>
</comment>
<dbReference type="EC" id="2.7.7.60" evidence="4"/>
<proteinExistence type="inferred from homology"/>
<dbReference type="EMBL" id="WJNG01000019">
    <property type="protein sequence ID" value="MRH44809.1"/>
    <property type="molecule type" value="Genomic_DNA"/>
</dbReference>
<evidence type="ECO:0000256" key="1">
    <source>
        <dbReference type="ARBA" id="ARBA00022679"/>
    </source>
</evidence>
<gene>
    <name evidence="4 5" type="primary">ispD</name>
    <name evidence="5" type="ORF">GH741_19350</name>
</gene>
<dbReference type="AlphaFoldDB" id="A0A6A8DM14"/>
<feature type="site" description="Transition state stabilizer" evidence="4">
    <location>
        <position position="22"/>
    </location>
</feature>
<feature type="site" description="Positions MEP for the nucleophilic attack" evidence="4">
    <location>
        <position position="208"/>
    </location>
</feature>